<dbReference type="NCBIfam" id="NF011990">
    <property type="entry name" value="PRK15446.2-6"/>
    <property type="match status" value="1"/>
</dbReference>
<sequence length="379" mass="40909">MTETVFRNARLVLADTVIHGDIVVRDGKIAAIDTASPSPSGEDMGGDWLIPGLVELHTDHLESHYMPRPKVRWNALASVQAHDAQVAASGITTVLDALRVGMDEDARVTSADMRLLADAIEHGQKAGRLRADHFLHLRCEVSSPDVMEGFRLFEGDERVRIASLMDHTPGQRQFVSLEAYKIYYQGKTGMSDAEFATFAAMRQSLAGKYSDTHRTQISAICHERGIVLASHDDATDAHVAEAEAQGIAVAEFPTTLEAARASHKAGLKVLMGAPNVVRGGSHSGNISARTLAEEGLLDVLSSDYIPFSLIQGAFMLAENVDGVSLNQAINMVTKAPAEAVGLDDRGAIEVGRRADLVRVSTEEEVPVVRSVWREGARVV</sequence>
<reference evidence="2 3" key="1">
    <citation type="submission" date="2018-04" db="EMBL/GenBank/DDBJ databases">
        <title>Genomic Encyclopedia of Archaeal and Bacterial Type Strains, Phase II (KMG-II): from individual species to whole genera.</title>
        <authorList>
            <person name="Goeker M."/>
        </authorList>
    </citation>
    <scope>NUCLEOTIDE SEQUENCE [LARGE SCALE GENOMIC DNA]</scope>
    <source>
        <strain evidence="2 3">DSM 23382</strain>
    </source>
</reference>
<dbReference type="NCBIfam" id="NF011981">
    <property type="entry name" value="PRK15446.1-2"/>
    <property type="match status" value="1"/>
</dbReference>
<dbReference type="InterPro" id="IPR011059">
    <property type="entry name" value="Metal-dep_hydrolase_composite"/>
</dbReference>
<dbReference type="PIRSF" id="PIRSF038971">
    <property type="entry name" value="PhnM"/>
    <property type="match status" value="1"/>
</dbReference>
<dbReference type="GO" id="GO:0019700">
    <property type="term" value="P:organic phosphonate catabolic process"/>
    <property type="evidence" value="ECO:0007669"/>
    <property type="project" value="InterPro"/>
</dbReference>
<dbReference type="CDD" id="cd01306">
    <property type="entry name" value="PhnM"/>
    <property type="match status" value="1"/>
</dbReference>
<dbReference type="Gene3D" id="3.20.20.140">
    <property type="entry name" value="Metal-dependent hydrolases"/>
    <property type="match status" value="2"/>
</dbReference>
<dbReference type="NCBIfam" id="NF011983">
    <property type="entry name" value="PRK15446.1-4"/>
    <property type="match status" value="1"/>
</dbReference>
<dbReference type="AlphaFoldDB" id="A0A2T5VFF2"/>
<dbReference type="NCBIfam" id="NF011987">
    <property type="entry name" value="PRK15446.2-3"/>
    <property type="match status" value="1"/>
</dbReference>
<dbReference type="EMBL" id="QAYG01000001">
    <property type="protein sequence ID" value="PTW62474.1"/>
    <property type="molecule type" value="Genomic_DNA"/>
</dbReference>
<dbReference type="PANTHER" id="PTHR43135:SF3">
    <property type="entry name" value="ALPHA-D-RIBOSE 1-METHYLPHOSPHONATE 5-TRIPHOSPHATE DIPHOSPHATASE"/>
    <property type="match status" value="1"/>
</dbReference>
<dbReference type="InterPro" id="IPR051781">
    <property type="entry name" value="Metallo-dep_Hydrolase"/>
</dbReference>
<comment type="caution">
    <text evidence="2">The sequence shown here is derived from an EMBL/GenBank/DDBJ whole genome shotgun (WGS) entry which is preliminary data.</text>
</comment>
<evidence type="ECO:0000313" key="3">
    <source>
        <dbReference type="Proteomes" id="UP000244081"/>
    </source>
</evidence>
<evidence type="ECO:0000259" key="1">
    <source>
        <dbReference type="Pfam" id="PF07969"/>
    </source>
</evidence>
<dbReference type="Gene3D" id="2.30.40.10">
    <property type="entry name" value="Urease, subunit C, domain 1"/>
    <property type="match status" value="1"/>
</dbReference>
<dbReference type="NCBIfam" id="TIGR02318">
    <property type="entry name" value="phosphono_phnM"/>
    <property type="match status" value="1"/>
</dbReference>
<protein>
    <submittedName>
        <fullName evidence="2">Alpha-D-ribose 1-methylphosphonate 5-triphosphate diphosphatase</fullName>
    </submittedName>
</protein>
<dbReference type="SUPFAM" id="SSF51338">
    <property type="entry name" value="Composite domain of metallo-dependent hydrolases"/>
    <property type="match status" value="1"/>
</dbReference>
<evidence type="ECO:0000313" key="2">
    <source>
        <dbReference type="EMBL" id="PTW62474.1"/>
    </source>
</evidence>
<organism evidence="2 3">
    <name type="scientific">Breoghania corrubedonensis</name>
    <dbReference type="NCBI Taxonomy" id="665038"/>
    <lineage>
        <taxon>Bacteria</taxon>
        <taxon>Pseudomonadati</taxon>
        <taxon>Pseudomonadota</taxon>
        <taxon>Alphaproteobacteria</taxon>
        <taxon>Hyphomicrobiales</taxon>
        <taxon>Stappiaceae</taxon>
        <taxon>Breoghania</taxon>
    </lineage>
</organism>
<dbReference type="InterPro" id="IPR032466">
    <property type="entry name" value="Metal_Hydrolase"/>
</dbReference>
<dbReference type="PANTHER" id="PTHR43135">
    <property type="entry name" value="ALPHA-D-RIBOSE 1-METHYLPHOSPHONATE 5-TRIPHOSPHATE DIPHOSPHATASE"/>
    <property type="match status" value="1"/>
</dbReference>
<accession>A0A2T5VFF2</accession>
<dbReference type="Proteomes" id="UP000244081">
    <property type="component" value="Unassembled WGS sequence"/>
</dbReference>
<dbReference type="SUPFAM" id="SSF51556">
    <property type="entry name" value="Metallo-dependent hydrolases"/>
    <property type="match status" value="1"/>
</dbReference>
<gene>
    <name evidence="2" type="ORF">C8N35_101517</name>
</gene>
<name>A0A2T5VFF2_9HYPH</name>
<keyword evidence="3" id="KW-1185">Reference proteome</keyword>
<feature type="domain" description="Amidohydrolase 3" evidence="1">
    <location>
        <begin position="11"/>
        <end position="378"/>
    </location>
</feature>
<proteinExistence type="predicted"/>
<dbReference type="Pfam" id="PF07969">
    <property type="entry name" value="Amidohydro_3"/>
    <property type="match status" value="1"/>
</dbReference>
<dbReference type="InterPro" id="IPR013108">
    <property type="entry name" value="Amidohydro_3"/>
</dbReference>
<dbReference type="NCBIfam" id="NF011984">
    <property type="entry name" value="PRK15446.1-5"/>
    <property type="match status" value="1"/>
</dbReference>
<dbReference type="InterPro" id="IPR012696">
    <property type="entry name" value="PhnM"/>
</dbReference>
<dbReference type="GO" id="GO:0016810">
    <property type="term" value="F:hydrolase activity, acting on carbon-nitrogen (but not peptide) bonds"/>
    <property type="evidence" value="ECO:0007669"/>
    <property type="project" value="InterPro"/>
</dbReference>